<dbReference type="FunFam" id="3.40.50.300:FF:000522">
    <property type="entry name" value="Gluconokinase"/>
    <property type="match status" value="1"/>
</dbReference>
<evidence type="ECO:0000256" key="2">
    <source>
        <dbReference type="ARBA" id="ARBA00008420"/>
    </source>
</evidence>
<keyword evidence="5 10" id="KW-0547">Nucleotide-binding</keyword>
<dbReference type="GO" id="GO:0046316">
    <property type="term" value="F:gluconokinase activity"/>
    <property type="evidence" value="ECO:0007669"/>
    <property type="project" value="UniProtKB-EC"/>
</dbReference>
<dbReference type="PANTHER" id="PTHR43442">
    <property type="entry name" value="GLUCONOKINASE-RELATED"/>
    <property type="match status" value="1"/>
</dbReference>
<keyword evidence="12" id="KW-1185">Reference proteome</keyword>
<evidence type="ECO:0000256" key="5">
    <source>
        <dbReference type="ARBA" id="ARBA00022741"/>
    </source>
</evidence>
<dbReference type="NCBIfam" id="TIGR01313">
    <property type="entry name" value="therm_gnt_kin"/>
    <property type="match status" value="1"/>
</dbReference>
<evidence type="ECO:0000313" key="12">
    <source>
        <dbReference type="Proteomes" id="UP000321580"/>
    </source>
</evidence>
<evidence type="ECO:0000256" key="7">
    <source>
        <dbReference type="ARBA" id="ARBA00022840"/>
    </source>
</evidence>
<sequence>MLSIPHRPTVIYLMGVSGSGKTTVGKLLQQQSGIPFYDGDDFHPPANIKKMSSGYPLDDQDRSGWLSAIHLFVQEHLSSGKSLAVACSALKARYREQLSAGLPGQVHWVYLEGTFEHISARLQSRQGHFMPPALLQSQFDDLEPPHIALRYSIQQPAADIAKSLLQHLTATRQ</sequence>
<evidence type="ECO:0000256" key="6">
    <source>
        <dbReference type="ARBA" id="ARBA00022777"/>
    </source>
</evidence>
<evidence type="ECO:0000256" key="3">
    <source>
        <dbReference type="ARBA" id="ARBA00012054"/>
    </source>
</evidence>
<evidence type="ECO:0000256" key="1">
    <source>
        <dbReference type="ARBA" id="ARBA00004761"/>
    </source>
</evidence>
<dbReference type="EMBL" id="VOOR01000001">
    <property type="protein sequence ID" value="TXB70224.1"/>
    <property type="molecule type" value="Genomic_DNA"/>
</dbReference>
<reference evidence="11 12" key="1">
    <citation type="submission" date="2019-08" db="EMBL/GenBank/DDBJ databases">
        <title>Genome of Phaeodactylibacter luteus.</title>
        <authorList>
            <person name="Bowman J.P."/>
        </authorList>
    </citation>
    <scope>NUCLEOTIDE SEQUENCE [LARGE SCALE GENOMIC DNA]</scope>
    <source>
        <strain evidence="11 12">KCTC 42180</strain>
    </source>
</reference>
<evidence type="ECO:0000256" key="9">
    <source>
        <dbReference type="ARBA" id="ARBA00048090"/>
    </source>
</evidence>
<dbReference type="OrthoDB" id="9813917at2"/>
<keyword evidence="8" id="KW-0311">Gluconate utilization</keyword>
<comment type="pathway">
    <text evidence="1">Carbohydrate acid metabolism.</text>
</comment>
<dbReference type="GO" id="GO:0005737">
    <property type="term" value="C:cytoplasm"/>
    <property type="evidence" value="ECO:0007669"/>
    <property type="project" value="TreeGrafter"/>
</dbReference>
<organism evidence="11 12">
    <name type="scientific">Phaeodactylibacter luteus</name>
    <dbReference type="NCBI Taxonomy" id="1564516"/>
    <lineage>
        <taxon>Bacteria</taxon>
        <taxon>Pseudomonadati</taxon>
        <taxon>Bacteroidota</taxon>
        <taxon>Saprospiria</taxon>
        <taxon>Saprospirales</taxon>
        <taxon>Haliscomenobacteraceae</taxon>
        <taxon>Phaeodactylibacter</taxon>
    </lineage>
</organism>
<dbReference type="Gene3D" id="3.40.50.300">
    <property type="entry name" value="P-loop containing nucleotide triphosphate hydrolases"/>
    <property type="match status" value="1"/>
</dbReference>
<keyword evidence="7 10" id="KW-0067">ATP-binding</keyword>
<dbReference type="PANTHER" id="PTHR43442:SF3">
    <property type="entry name" value="GLUCONOKINASE-RELATED"/>
    <property type="match status" value="1"/>
</dbReference>
<proteinExistence type="inferred from homology"/>
<comment type="caution">
    <text evidence="11">The sequence shown here is derived from an EMBL/GenBank/DDBJ whole genome shotgun (WGS) entry which is preliminary data.</text>
</comment>
<keyword evidence="4 10" id="KW-0808">Transferase</keyword>
<protein>
    <recommendedName>
        <fullName evidence="3 10">Gluconokinase</fullName>
        <ecNumber evidence="3 10">2.7.1.12</ecNumber>
    </recommendedName>
</protein>
<dbReference type="SUPFAM" id="SSF52540">
    <property type="entry name" value="P-loop containing nucleoside triphosphate hydrolases"/>
    <property type="match status" value="1"/>
</dbReference>
<dbReference type="GO" id="GO:0005524">
    <property type="term" value="F:ATP binding"/>
    <property type="evidence" value="ECO:0007669"/>
    <property type="project" value="UniProtKB-KW"/>
</dbReference>
<dbReference type="CDD" id="cd02021">
    <property type="entry name" value="GntK"/>
    <property type="match status" value="1"/>
</dbReference>
<comment type="similarity">
    <text evidence="2 10">Belongs to the gluconokinase GntK/GntV family.</text>
</comment>
<dbReference type="AlphaFoldDB" id="A0A5C6S9G6"/>
<dbReference type="InterPro" id="IPR027417">
    <property type="entry name" value="P-loop_NTPase"/>
</dbReference>
<evidence type="ECO:0000256" key="4">
    <source>
        <dbReference type="ARBA" id="ARBA00022679"/>
    </source>
</evidence>
<evidence type="ECO:0000313" key="11">
    <source>
        <dbReference type="EMBL" id="TXB70224.1"/>
    </source>
</evidence>
<dbReference type="Proteomes" id="UP000321580">
    <property type="component" value="Unassembled WGS sequence"/>
</dbReference>
<dbReference type="InterPro" id="IPR031322">
    <property type="entry name" value="Shikimate/glucono_kinase"/>
</dbReference>
<evidence type="ECO:0000256" key="8">
    <source>
        <dbReference type="ARBA" id="ARBA00023064"/>
    </source>
</evidence>
<dbReference type="PRINTS" id="PR01100">
    <property type="entry name" value="SHIKIMTKNASE"/>
</dbReference>
<name>A0A5C6S9G6_9BACT</name>
<gene>
    <name evidence="11" type="ORF">FRY97_00525</name>
</gene>
<dbReference type="EC" id="2.7.1.12" evidence="3 10"/>
<comment type="catalytic activity">
    <reaction evidence="9 10">
        <text>D-gluconate + ATP = 6-phospho-D-gluconate + ADP + H(+)</text>
        <dbReference type="Rhea" id="RHEA:19433"/>
        <dbReference type="ChEBI" id="CHEBI:15378"/>
        <dbReference type="ChEBI" id="CHEBI:18391"/>
        <dbReference type="ChEBI" id="CHEBI:30616"/>
        <dbReference type="ChEBI" id="CHEBI:58759"/>
        <dbReference type="ChEBI" id="CHEBI:456216"/>
        <dbReference type="EC" id="2.7.1.12"/>
    </reaction>
</comment>
<dbReference type="InterPro" id="IPR006001">
    <property type="entry name" value="Therm_gnt_kin"/>
</dbReference>
<dbReference type="GO" id="GO:0019521">
    <property type="term" value="P:D-gluconate metabolic process"/>
    <property type="evidence" value="ECO:0007669"/>
    <property type="project" value="UniProtKB-KW"/>
</dbReference>
<evidence type="ECO:0000256" key="10">
    <source>
        <dbReference type="RuleBase" id="RU363066"/>
    </source>
</evidence>
<dbReference type="RefSeq" id="WP_147165456.1">
    <property type="nucleotide sequence ID" value="NZ_VOOR01000001.1"/>
</dbReference>
<keyword evidence="6 10" id="KW-0418">Kinase</keyword>
<dbReference type="Pfam" id="PF01202">
    <property type="entry name" value="SKI"/>
    <property type="match status" value="1"/>
</dbReference>
<accession>A0A5C6S9G6</accession>